<gene>
    <name evidence="2" type="ORF">OKA104_LOCUS53093</name>
</gene>
<name>A0A820R3Y3_9BILA</name>
<evidence type="ECO:0000313" key="3">
    <source>
        <dbReference type="Proteomes" id="UP000663881"/>
    </source>
</evidence>
<feature type="transmembrane region" description="Helical" evidence="1">
    <location>
        <begin position="45"/>
        <end position="63"/>
    </location>
</feature>
<feature type="transmembrane region" description="Helical" evidence="1">
    <location>
        <begin position="7"/>
        <end position="33"/>
    </location>
</feature>
<reference evidence="2" key="1">
    <citation type="submission" date="2021-02" db="EMBL/GenBank/DDBJ databases">
        <authorList>
            <person name="Nowell W R."/>
        </authorList>
    </citation>
    <scope>NUCLEOTIDE SEQUENCE</scope>
</reference>
<keyword evidence="1" id="KW-0472">Membrane</keyword>
<keyword evidence="1" id="KW-0812">Transmembrane</keyword>
<dbReference type="AlphaFoldDB" id="A0A820R3Y3"/>
<protein>
    <submittedName>
        <fullName evidence="2">Uncharacterized protein</fullName>
    </submittedName>
</protein>
<feature type="non-terminal residue" evidence="2">
    <location>
        <position position="1"/>
    </location>
</feature>
<proteinExistence type="predicted"/>
<sequence>LSWKPEAVFATVFALFWALSPLPLGLLYWHALILVENNELNMSDVVMVSAFGMFALEALKVVGML</sequence>
<evidence type="ECO:0000313" key="2">
    <source>
        <dbReference type="EMBL" id="CAF4431278.1"/>
    </source>
</evidence>
<dbReference type="Proteomes" id="UP000663881">
    <property type="component" value="Unassembled WGS sequence"/>
</dbReference>
<comment type="caution">
    <text evidence="2">The sequence shown here is derived from an EMBL/GenBank/DDBJ whole genome shotgun (WGS) entry which is preliminary data.</text>
</comment>
<keyword evidence="1" id="KW-1133">Transmembrane helix</keyword>
<accession>A0A820R3Y3</accession>
<organism evidence="2 3">
    <name type="scientific">Adineta steineri</name>
    <dbReference type="NCBI Taxonomy" id="433720"/>
    <lineage>
        <taxon>Eukaryota</taxon>
        <taxon>Metazoa</taxon>
        <taxon>Spiralia</taxon>
        <taxon>Gnathifera</taxon>
        <taxon>Rotifera</taxon>
        <taxon>Eurotatoria</taxon>
        <taxon>Bdelloidea</taxon>
        <taxon>Adinetida</taxon>
        <taxon>Adinetidae</taxon>
        <taxon>Adineta</taxon>
    </lineage>
</organism>
<evidence type="ECO:0000256" key="1">
    <source>
        <dbReference type="SAM" id="Phobius"/>
    </source>
</evidence>
<dbReference type="EMBL" id="CAJOAY010032279">
    <property type="protein sequence ID" value="CAF4431278.1"/>
    <property type="molecule type" value="Genomic_DNA"/>
</dbReference>